<evidence type="ECO:0000313" key="9">
    <source>
        <dbReference type="Proteomes" id="UP000007796"/>
    </source>
</evidence>
<dbReference type="GO" id="GO:0005634">
    <property type="term" value="C:nucleus"/>
    <property type="evidence" value="ECO:0007669"/>
    <property type="project" value="UniProtKB-SubCell"/>
</dbReference>
<evidence type="ECO:0000256" key="2">
    <source>
        <dbReference type="ARBA" id="ARBA00008320"/>
    </source>
</evidence>
<keyword evidence="8" id="KW-0648">Protein biosynthesis</keyword>
<comment type="similarity">
    <text evidence="2">Belongs to the TRM6/GCD10 family.</text>
</comment>
<reference evidence="8 9" key="1">
    <citation type="journal article" date="2011" name="Proc. Natl. Acad. Sci. U.S.A.">
        <title>Genome and transcriptome analyses of the mountain pine beetle-fungal symbiont Grosmannia clavigera, a lodgepole pine pathogen.</title>
        <authorList>
            <person name="DiGuistini S."/>
            <person name="Wang Y."/>
            <person name="Liao N.Y."/>
            <person name="Taylor G."/>
            <person name="Tanguay P."/>
            <person name="Feau N."/>
            <person name="Henrissat B."/>
            <person name="Chan S.K."/>
            <person name="Hesse-Orce U."/>
            <person name="Alamouti S.M."/>
            <person name="Tsui C.K.M."/>
            <person name="Docking R.T."/>
            <person name="Levasseur A."/>
            <person name="Haridas S."/>
            <person name="Robertson G."/>
            <person name="Birol I."/>
            <person name="Holt R.A."/>
            <person name="Marra M.A."/>
            <person name="Hamelin R.C."/>
            <person name="Hirst M."/>
            <person name="Jones S.J.M."/>
            <person name="Bohlmann J."/>
            <person name="Breuil C."/>
        </authorList>
    </citation>
    <scope>NUCLEOTIDE SEQUENCE [LARGE SCALE GENOMIC DNA]</scope>
    <source>
        <strain evidence="9">kw1407 / UAMH 11150</strain>
    </source>
</reference>
<dbReference type="Proteomes" id="UP000007796">
    <property type="component" value="Unassembled WGS sequence"/>
</dbReference>
<dbReference type="GeneID" id="25979972"/>
<gene>
    <name evidence="8" type="ORF">CMQ_6529</name>
</gene>
<dbReference type="GO" id="GO:0003743">
    <property type="term" value="F:translation initiation factor activity"/>
    <property type="evidence" value="ECO:0007669"/>
    <property type="project" value="UniProtKB-KW"/>
</dbReference>
<dbReference type="PANTHER" id="PTHR12945:SF0">
    <property type="entry name" value="TRNA (ADENINE(58)-N(1))-METHYLTRANSFERASE NON-CATALYTIC SUBUNIT TRM6"/>
    <property type="match status" value="1"/>
</dbReference>
<dbReference type="PANTHER" id="PTHR12945">
    <property type="entry name" value="TRANSLATION INITIATION FACTOR EIF3-RELATED"/>
    <property type="match status" value="1"/>
</dbReference>
<dbReference type="eggNOG" id="KOG1416">
    <property type="taxonomic scope" value="Eukaryota"/>
</dbReference>
<feature type="region of interest" description="Disordered" evidence="7">
    <location>
        <begin position="614"/>
        <end position="638"/>
    </location>
</feature>
<evidence type="ECO:0000256" key="5">
    <source>
        <dbReference type="ARBA" id="ARBA00023242"/>
    </source>
</evidence>
<dbReference type="InterPro" id="IPR017423">
    <property type="entry name" value="TRM6"/>
</dbReference>
<keyword evidence="8" id="KW-0396">Initiation factor</keyword>
<accession>F0X772</accession>
<evidence type="ECO:0000256" key="3">
    <source>
        <dbReference type="ARBA" id="ARBA00021704"/>
    </source>
</evidence>
<dbReference type="AlphaFoldDB" id="F0X772"/>
<evidence type="ECO:0000256" key="1">
    <source>
        <dbReference type="ARBA" id="ARBA00004123"/>
    </source>
</evidence>
<dbReference type="GO" id="GO:0030488">
    <property type="term" value="P:tRNA methylation"/>
    <property type="evidence" value="ECO:0007669"/>
    <property type="project" value="InterPro"/>
</dbReference>
<dbReference type="FunCoup" id="F0X772">
    <property type="interactions" value="840"/>
</dbReference>
<feature type="region of interest" description="Disordered" evidence="7">
    <location>
        <begin position="245"/>
        <end position="278"/>
    </location>
</feature>
<keyword evidence="4" id="KW-0819">tRNA processing</keyword>
<feature type="compositionally biased region" description="Acidic residues" evidence="7">
    <location>
        <begin position="248"/>
        <end position="259"/>
    </location>
</feature>
<proteinExistence type="inferred from homology"/>
<sequence>MSSVVQPHGWVGLKLPSEHVRFLEVIPNTTISLGKYGSFPSNLIIERPFHLTYELEDRLPDEDFCRLRVISPAELHADSIADEAKASAGEKGTGGDDDGVELPVLSGQDGVEYSLIDMESQAVIARSNRDAIDASARQALTTEEIEELKREGTGAGKDLIAKLLLSHAALDQKTTFSLAKYKLLKAKKYIRRFTVVPLDVCSLGNWLLDDKDVGTKILGLRDEMTALLGCWANVHYGGPDRYLAEGEAQAEGEQAEEEQAGGQAEEDQKRRPARRTADMASQLAGGRWLAVDDTGGLLVAAMAERMGILHKGEGVEGDGFESMDVDERMDEGVGSQTEDQTIQPPIQPIQPTRSPKHGRDDLKASFSLTNTLTLLHANSQPNLAYLRYFGFDHADPHHGPHPLADHLLCLSWLQLLDPASDTLYASPAPVATAAELAAWKPGRRGNYYRKRRRWARTRHAVEATRAGGFAGLVVATTMDLISTLRHTLPLLAGGAPVAVYSPTLEPLAALADCFSVGRRAAWMAGGVGGVGGVEAADADAPETDAGDDLERWPGTTAFPLNPMLLLGTTVQTSRARRWQVLPGRTHPLMTARGGSEGYIFTGWKALPAEGRVTARGRFKRRKTADGDSGSVDTPPACN</sequence>
<dbReference type="EMBL" id="GL629729">
    <property type="protein sequence ID" value="EFX06208.1"/>
    <property type="molecule type" value="Genomic_DNA"/>
</dbReference>
<comment type="subcellular location">
    <subcellularLocation>
        <location evidence="1">Nucleus</location>
    </subcellularLocation>
</comment>
<feature type="region of interest" description="Disordered" evidence="7">
    <location>
        <begin position="329"/>
        <end position="360"/>
    </location>
</feature>
<dbReference type="GO" id="GO:0031515">
    <property type="term" value="C:tRNA (m1A) methyltransferase complex"/>
    <property type="evidence" value="ECO:0007669"/>
    <property type="project" value="InterPro"/>
</dbReference>
<dbReference type="STRING" id="655863.F0X772"/>
<evidence type="ECO:0000256" key="7">
    <source>
        <dbReference type="SAM" id="MobiDB-lite"/>
    </source>
</evidence>
<dbReference type="Pfam" id="PF04189">
    <property type="entry name" value="Gcd10p"/>
    <property type="match status" value="1"/>
</dbReference>
<name>F0X772_GROCL</name>
<keyword evidence="9" id="KW-1185">Reference proteome</keyword>
<feature type="compositionally biased region" description="Low complexity" evidence="7">
    <location>
        <begin position="340"/>
        <end position="352"/>
    </location>
</feature>
<organism evidence="9">
    <name type="scientific">Grosmannia clavigera (strain kw1407 / UAMH 11150)</name>
    <name type="common">Blue stain fungus</name>
    <name type="synonym">Graphiocladiella clavigera</name>
    <dbReference type="NCBI Taxonomy" id="655863"/>
    <lineage>
        <taxon>Eukaryota</taxon>
        <taxon>Fungi</taxon>
        <taxon>Dikarya</taxon>
        <taxon>Ascomycota</taxon>
        <taxon>Pezizomycotina</taxon>
        <taxon>Sordariomycetes</taxon>
        <taxon>Sordariomycetidae</taxon>
        <taxon>Ophiostomatales</taxon>
        <taxon>Ophiostomataceae</taxon>
        <taxon>Leptographium</taxon>
    </lineage>
</organism>
<evidence type="ECO:0000256" key="4">
    <source>
        <dbReference type="ARBA" id="ARBA00022694"/>
    </source>
</evidence>
<dbReference type="OrthoDB" id="10254665at2759"/>
<keyword evidence="5" id="KW-0539">Nucleus</keyword>
<evidence type="ECO:0000256" key="6">
    <source>
        <dbReference type="ARBA" id="ARBA00032319"/>
    </source>
</evidence>
<protein>
    <recommendedName>
        <fullName evidence="3">tRNA (adenine(58)-N(1))-methyltransferase non-catalytic subunit TRM6</fullName>
    </recommendedName>
    <alternativeName>
        <fullName evidence="6">tRNA(m1A58)-methyltransferase subunit TRM6</fullName>
    </alternativeName>
</protein>
<evidence type="ECO:0000313" key="8">
    <source>
        <dbReference type="EMBL" id="EFX06208.1"/>
    </source>
</evidence>
<dbReference type="HOGENOM" id="CLU_010916_2_0_1"/>
<dbReference type="InParanoid" id="F0X772"/>
<dbReference type="RefSeq" id="XP_014175690.1">
    <property type="nucleotide sequence ID" value="XM_014320215.1"/>
</dbReference>